<dbReference type="Pfam" id="PF25954">
    <property type="entry name" value="Beta-barrel_RND_2"/>
    <property type="match status" value="1"/>
</dbReference>
<name>A0ABR9XTS4_9CHLB</name>
<comment type="caution">
    <text evidence="6">The sequence shown here is derived from an EMBL/GenBank/DDBJ whole genome shotgun (WGS) entry which is preliminary data.</text>
</comment>
<dbReference type="Gene3D" id="1.10.287.470">
    <property type="entry name" value="Helix hairpin bin"/>
    <property type="match status" value="1"/>
</dbReference>
<evidence type="ECO:0000259" key="4">
    <source>
        <dbReference type="Pfam" id="PF25954"/>
    </source>
</evidence>
<reference evidence="6 7" key="1">
    <citation type="journal article" date="2020" name="Microorganisms">
        <title>Simultaneous Genome Sequencing of Prosthecochloris ethylica and Desulfuromonas acetoxidans within a Syntrophic Mixture Reveals Unique Pili and Protein Interactions.</title>
        <authorList>
            <person name="Kyndt J.A."/>
            <person name="Van Beeumen J.J."/>
            <person name="Meyer T.E."/>
        </authorList>
    </citation>
    <scope>NUCLEOTIDE SEQUENCE [LARGE SCALE GENOMIC DNA]</scope>
    <source>
        <strain evidence="6 7">N3</strain>
    </source>
</reference>
<dbReference type="SUPFAM" id="SSF111369">
    <property type="entry name" value="HlyD-like secretion proteins"/>
    <property type="match status" value="1"/>
</dbReference>
<feature type="domain" description="Multidrug resistance protein MdtA-like C-terminal permuted SH3" evidence="5">
    <location>
        <begin position="297"/>
        <end position="353"/>
    </location>
</feature>
<dbReference type="InterPro" id="IPR006143">
    <property type="entry name" value="RND_pump_MFP"/>
</dbReference>
<dbReference type="PANTHER" id="PTHR30469">
    <property type="entry name" value="MULTIDRUG RESISTANCE PROTEIN MDTA"/>
    <property type="match status" value="1"/>
</dbReference>
<comment type="similarity">
    <text evidence="1">Belongs to the membrane fusion protein (MFP) (TC 8.A.1) family.</text>
</comment>
<dbReference type="Proteomes" id="UP000619838">
    <property type="component" value="Unassembled WGS sequence"/>
</dbReference>
<dbReference type="Gene3D" id="2.40.420.20">
    <property type="match status" value="1"/>
</dbReference>
<gene>
    <name evidence="6" type="ORF">INT08_09315</name>
</gene>
<evidence type="ECO:0000313" key="6">
    <source>
        <dbReference type="EMBL" id="MBF0637364.1"/>
    </source>
</evidence>
<feature type="domain" description="Multidrug resistance protein MdtA-like alpha-helical hairpin" evidence="3">
    <location>
        <begin position="110"/>
        <end position="176"/>
    </location>
</feature>
<protein>
    <submittedName>
        <fullName evidence="6">Efflux RND transporter periplasmic adaptor subunit</fullName>
    </submittedName>
</protein>
<accession>A0ABR9XTS4</accession>
<dbReference type="InterPro" id="IPR058627">
    <property type="entry name" value="MdtA-like_C"/>
</dbReference>
<dbReference type="Gene3D" id="2.40.30.170">
    <property type="match status" value="1"/>
</dbReference>
<dbReference type="Pfam" id="PF25967">
    <property type="entry name" value="RND-MFP_C"/>
    <property type="match status" value="1"/>
</dbReference>
<keyword evidence="2" id="KW-0175">Coiled coil</keyword>
<feature type="coiled-coil region" evidence="2">
    <location>
        <begin position="100"/>
        <end position="134"/>
    </location>
</feature>
<evidence type="ECO:0000313" key="7">
    <source>
        <dbReference type="Proteomes" id="UP000619838"/>
    </source>
</evidence>
<dbReference type="NCBIfam" id="TIGR01730">
    <property type="entry name" value="RND_mfp"/>
    <property type="match status" value="1"/>
</dbReference>
<dbReference type="Pfam" id="PF25876">
    <property type="entry name" value="HH_MFP_RND"/>
    <property type="match status" value="1"/>
</dbReference>
<proteinExistence type="inferred from homology"/>
<sequence>MIQPLSAPRQLMIPLLCLLLLLTGCSAEESREKPQQVQPPKVTLFSPERTETKQLFSYPGSVRASRETALSFRVGGQLVKISAYPGQSVSEGDLLMQLDVSDLGDNIRILEAELDGAEARARKAASDFSRAEELLGEDVIAQADFDLAKSSLASADAAVRNLRAQLSLAHHKLDYASLKAPYDATVTGQMVENHELVQAGQPVLRIHDIATLEIDCSVPENDISRLSLRKGMPATLQLPSQPGTNITAALAEWSTSAERATGTYRLTFRFPAPDTITVLPGMTAEVTISSATTGEMLTIPFSAVTADTRGKSAVWIYNHSTGRISLRHIRTGQLSGPDRIIVTGGLEEGEQIVAPDSHYLTEGMIVEPLTDKNKAETE</sequence>
<dbReference type="RefSeq" id="WP_175187678.1">
    <property type="nucleotide sequence ID" value="NZ_JABVZQ010000015.1"/>
</dbReference>
<dbReference type="EMBL" id="JADGII010000018">
    <property type="protein sequence ID" value="MBF0637364.1"/>
    <property type="molecule type" value="Genomic_DNA"/>
</dbReference>
<organism evidence="6 7">
    <name type="scientific">Prosthecochloris ethylica</name>
    <dbReference type="NCBI Taxonomy" id="2743976"/>
    <lineage>
        <taxon>Bacteria</taxon>
        <taxon>Pseudomonadati</taxon>
        <taxon>Chlorobiota</taxon>
        <taxon>Chlorobiia</taxon>
        <taxon>Chlorobiales</taxon>
        <taxon>Chlorobiaceae</taxon>
        <taxon>Prosthecochloris</taxon>
    </lineage>
</organism>
<dbReference type="Gene3D" id="2.40.50.100">
    <property type="match status" value="1"/>
</dbReference>
<dbReference type="InterPro" id="IPR058792">
    <property type="entry name" value="Beta-barrel_RND_2"/>
</dbReference>
<evidence type="ECO:0000256" key="2">
    <source>
        <dbReference type="SAM" id="Coils"/>
    </source>
</evidence>
<evidence type="ECO:0000259" key="5">
    <source>
        <dbReference type="Pfam" id="PF25967"/>
    </source>
</evidence>
<feature type="domain" description="CusB-like beta-barrel" evidence="4">
    <location>
        <begin position="215"/>
        <end position="291"/>
    </location>
</feature>
<evidence type="ECO:0000259" key="3">
    <source>
        <dbReference type="Pfam" id="PF25876"/>
    </source>
</evidence>
<dbReference type="InterPro" id="IPR058624">
    <property type="entry name" value="MdtA-like_HH"/>
</dbReference>
<evidence type="ECO:0000256" key="1">
    <source>
        <dbReference type="ARBA" id="ARBA00009477"/>
    </source>
</evidence>
<keyword evidence="7" id="KW-1185">Reference proteome</keyword>